<evidence type="ECO:0000259" key="1">
    <source>
        <dbReference type="Pfam" id="PF00535"/>
    </source>
</evidence>
<dbReference type="InterPro" id="IPR001173">
    <property type="entry name" value="Glyco_trans_2-like"/>
</dbReference>
<dbReference type="PANTHER" id="PTHR43685">
    <property type="entry name" value="GLYCOSYLTRANSFERASE"/>
    <property type="match status" value="1"/>
</dbReference>
<dbReference type="InterPro" id="IPR050834">
    <property type="entry name" value="Glycosyltransf_2"/>
</dbReference>
<dbReference type="EMBL" id="WOTB01000012">
    <property type="protein sequence ID" value="NHN85038.1"/>
    <property type="molecule type" value="Genomic_DNA"/>
</dbReference>
<accession>A0ABX0JSM6</accession>
<protein>
    <submittedName>
        <fullName evidence="2">Glycosyltransferase</fullName>
    </submittedName>
</protein>
<organism evidence="2 3">
    <name type="scientific">Acetobacter musti</name>
    <dbReference type="NCBI Taxonomy" id="864732"/>
    <lineage>
        <taxon>Bacteria</taxon>
        <taxon>Pseudomonadati</taxon>
        <taxon>Pseudomonadota</taxon>
        <taxon>Alphaproteobacteria</taxon>
        <taxon>Acetobacterales</taxon>
        <taxon>Acetobacteraceae</taxon>
        <taxon>Acetobacter</taxon>
    </lineage>
</organism>
<name>A0ABX0JSM6_9PROT</name>
<sequence length="288" mass="32281">MRFSLIVPTLDRPVDLGNFLEGLVHQSFSDLEVIIVDQSGSDLYDQVIETYSRHLSLLHIRSNVRKCRYACAVGAAQASGDIIAFPDDDCIYRPDTLSLVDRHFRADPELGFLTGAVVNCQGSRTRTGRWLKRSTWLNKNTIWTGLIEFNMFIRRDLYEKTGGFDPNMGPGCYFVAAEGQDLGLRLLQSGARGYFDTDLLVMHPDKSEIVGRKRARSYARGMGYVLRKNNASLPLVATFAIRPLGGVFLSLLRGRPAQARYYLSTLAGRIEGYFSAAAARTSPIRRMR</sequence>
<comment type="caution">
    <text evidence="2">The sequence shown here is derived from an EMBL/GenBank/DDBJ whole genome shotgun (WGS) entry which is preliminary data.</text>
</comment>
<evidence type="ECO:0000313" key="2">
    <source>
        <dbReference type="EMBL" id="NHN85038.1"/>
    </source>
</evidence>
<dbReference type="Pfam" id="PF00535">
    <property type="entry name" value="Glycos_transf_2"/>
    <property type="match status" value="1"/>
</dbReference>
<dbReference type="SUPFAM" id="SSF53448">
    <property type="entry name" value="Nucleotide-diphospho-sugar transferases"/>
    <property type="match status" value="1"/>
</dbReference>
<reference evidence="2 3" key="1">
    <citation type="journal article" date="2020" name="Int. J. Syst. Evol. Microbiol.">
        <title>Novel acetic acid bacteria from cider fermentations: Acetobacter conturbans sp. nov. and Acetobacter fallax sp. nov.</title>
        <authorList>
            <person name="Sombolestani A.S."/>
            <person name="Cleenwerck I."/>
            <person name="Cnockaert M."/>
            <person name="Borremans W."/>
            <person name="Wieme A.D."/>
            <person name="De Vuyst L."/>
            <person name="Vandamme P."/>
        </authorList>
    </citation>
    <scope>NUCLEOTIDE SEQUENCE [LARGE SCALE GENOMIC DNA]</scope>
    <source>
        <strain evidence="2 3">LMG 30640</strain>
    </source>
</reference>
<dbReference type="Proteomes" id="UP000635278">
    <property type="component" value="Unassembled WGS sequence"/>
</dbReference>
<feature type="domain" description="Glycosyltransferase 2-like" evidence="1">
    <location>
        <begin position="4"/>
        <end position="160"/>
    </location>
</feature>
<proteinExistence type="predicted"/>
<dbReference type="CDD" id="cd00761">
    <property type="entry name" value="Glyco_tranf_GTA_type"/>
    <property type="match status" value="1"/>
</dbReference>
<keyword evidence="3" id="KW-1185">Reference proteome</keyword>
<evidence type="ECO:0000313" key="3">
    <source>
        <dbReference type="Proteomes" id="UP000635278"/>
    </source>
</evidence>
<dbReference type="PANTHER" id="PTHR43685:SF2">
    <property type="entry name" value="GLYCOSYLTRANSFERASE 2-LIKE DOMAIN-CONTAINING PROTEIN"/>
    <property type="match status" value="1"/>
</dbReference>
<dbReference type="Gene3D" id="3.90.550.10">
    <property type="entry name" value="Spore Coat Polysaccharide Biosynthesis Protein SpsA, Chain A"/>
    <property type="match status" value="1"/>
</dbReference>
<gene>
    <name evidence="2" type="ORF">GOB93_10345</name>
</gene>
<dbReference type="InterPro" id="IPR029044">
    <property type="entry name" value="Nucleotide-diphossugar_trans"/>
</dbReference>